<dbReference type="InterPro" id="IPR013328">
    <property type="entry name" value="6PGD_dom2"/>
</dbReference>
<dbReference type="Gene3D" id="3.40.50.720">
    <property type="entry name" value="NAD(P)-binding Rossmann-like Domain"/>
    <property type="match status" value="1"/>
</dbReference>
<evidence type="ECO:0000256" key="1">
    <source>
        <dbReference type="ARBA" id="ARBA00004994"/>
    </source>
</evidence>
<feature type="domain" description="Ketopantoate reductase N-terminal" evidence="6">
    <location>
        <begin position="14"/>
        <end position="148"/>
    </location>
</feature>
<dbReference type="PANTHER" id="PTHR21708:SF26">
    <property type="entry name" value="2-DEHYDROPANTOATE 2-REDUCTASE"/>
    <property type="match status" value="1"/>
</dbReference>
<protein>
    <recommendedName>
        <fullName evidence="3">2-dehydropantoate 2-reductase</fullName>
        <ecNumber evidence="2">1.1.1.169</ecNumber>
    </recommendedName>
    <alternativeName>
        <fullName evidence="4">Ketopantoate reductase</fullName>
    </alternativeName>
</protein>
<evidence type="ECO:0000259" key="7">
    <source>
        <dbReference type="Pfam" id="PF08546"/>
    </source>
</evidence>
<dbReference type="EC" id="1.1.1.169" evidence="2"/>
<dbReference type="InterPro" id="IPR051402">
    <property type="entry name" value="KPR-Related"/>
</dbReference>
<evidence type="ECO:0000313" key="8">
    <source>
        <dbReference type="EMBL" id="GAA5481968.1"/>
    </source>
</evidence>
<name>A0ABP9UQ88_9BACT</name>
<dbReference type="PANTHER" id="PTHR21708">
    <property type="entry name" value="PROBABLE 2-DEHYDROPANTOATE 2-REDUCTASE"/>
    <property type="match status" value="1"/>
</dbReference>
<reference evidence="8 9" key="1">
    <citation type="submission" date="2024-02" db="EMBL/GenBank/DDBJ databases">
        <title>Haloferula sargassicola NBRC 104335.</title>
        <authorList>
            <person name="Ichikawa N."/>
            <person name="Katano-Makiyama Y."/>
            <person name="Hidaka K."/>
        </authorList>
    </citation>
    <scope>NUCLEOTIDE SEQUENCE [LARGE SCALE GENOMIC DNA]</scope>
    <source>
        <strain evidence="8 9">NBRC 104335</strain>
    </source>
</reference>
<dbReference type="SUPFAM" id="SSF51735">
    <property type="entry name" value="NAD(P)-binding Rossmann-fold domains"/>
    <property type="match status" value="1"/>
</dbReference>
<organism evidence="8 9">
    <name type="scientific">Haloferula sargassicola</name>
    <dbReference type="NCBI Taxonomy" id="490096"/>
    <lineage>
        <taxon>Bacteria</taxon>
        <taxon>Pseudomonadati</taxon>
        <taxon>Verrucomicrobiota</taxon>
        <taxon>Verrucomicrobiia</taxon>
        <taxon>Verrucomicrobiales</taxon>
        <taxon>Verrucomicrobiaceae</taxon>
        <taxon>Haloferula</taxon>
    </lineage>
</organism>
<keyword evidence="9" id="KW-1185">Reference proteome</keyword>
<accession>A0ABP9UQ88</accession>
<evidence type="ECO:0000256" key="4">
    <source>
        <dbReference type="ARBA" id="ARBA00032024"/>
    </source>
</evidence>
<evidence type="ECO:0000256" key="2">
    <source>
        <dbReference type="ARBA" id="ARBA00013014"/>
    </source>
</evidence>
<dbReference type="RefSeq" id="WP_353566108.1">
    <property type="nucleotide sequence ID" value="NZ_BAABRI010000005.1"/>
</dbReference>
<evidence type="ECO:0000256" key="5">
    <source>
        <dbReference type="ARBA" id="ARBA00048793"/>
    </source>
</evidence>
<comment type="caution">
    <text evidence="8">The sequence shown here is derived from an EMBL/GenBank/DDBJ whole genome shotgun (WGS) entry which is preliminary data.</text>
</comment>
<gene>
    <name evidence="8" type="primary">panE</name>
    <name evidence="8" type="ORF">Hsar01_01183</name>
</gene>
<dbReference type="Pfam" id="PF08546">
    <property type="entry name" value="ApbA_C"/>
    <property type="match status" value="1"/>
</dbReference>
<evidence type="ECO:0000259" key="6">
    <source>
        <dbReference type="Pfam" id="PF02558"/>
    </source>
</evidence>
<comment type="pathway">
    <text evidence="1">Cofactor biosynthesis; (R)-pantothenate biosynthesis; (R)-pantoate from 3-methyl-2-oxobutanoate: step 2/2.</text>
</comment>
<dbReference type="EMBL" id="BAABRI010000005">
    <property type="protein sequence ID" value="GAA5481968.1"/>
    <property type="molecule type" value="Genomic_DNA"/>
</dbReference>
<feature type="domain" description="Ketopantoate reductase C-terminal" evidence="7">
    <location>
        <begin position="184"/>
        <end position="307"/>
    </location>
</feature>
<sequence>MSRIDGSASQSEAIHILGGGAIGAPFSVFLSRAGTQVRLVRTSRGDFHPRSDEITVDTPFERVSATVETVSVASLPARIGLVVVACKAYANPSLAKVLRSRVVKGPIILLQNGLGVEKPFIEAGFPSVQRAVVYATSQAKGQDRFSFRMIRESPLGIVAGSERALLASVATLSTPFMPFRSEPDITPEVWRKTIINSVFNSICTIMEEDNGLFCRNVAAREVAEAVVGECVRLAAVRGVTLAEEEIMDSILSISGRSTQLISTLQDVRAGRPTEMRFLNEELARLAGCNPRVDMKATSLLAKLVEAKVGERSSVD</sequence>
<dbReference type="SUPFAM" id="SSF48179">
    <property type="entry name" value="6-phosphogluconate dehydrogenase C-terminal domain-like"/>
    <property type="match status" value="1"/>
</dbReference>
<proteinExistence type="predicted"/>
<comment type="catalytic activity">
    <reaction evidence="5">
        <text>(R)-pantoate + NADP(+) = 2-dehydropantoate + NADPH + H(+)</text>
        <dbReference type="Rhea" id="RHEA:16233"/>
        <dbReference type="ChEBI" id="CHEBI:11561"/>
        <dbReference type="ChEBI" id="CHEBI:15378"/>
        <dbReference type="ChEBI" id="CHEBI:15980"/>
        <dbReference type="ChEBI" id="CHEBI:57783"/>
        <dbReference type="ChEBI" id="CHEBI:58349"/>
        <dbReference type="EC" id="1.1.1.169"/>
    </reaction>
</comment>
<evidence type="ECO:0000256" key="3">
    <source>
        <dbReference type="ARBA" id="ARBA00019465"/>
    </source>
</evidence>
<dbReference type="Proteomes" id="UP001476282">
    <property type="component" value="Unassembled WGS sequence"/>
</dbReference>
<dbReference type="Gene3D" id="1.10.1040.10">
    <property type="entry name" value="N-(1-d-carboxylethyl)-l-norvaline Dehydrogenase, domain 2"/>
    <property type="match status" value="1"/>
</dbReference>
<dbReference type="InterPro" id="IPR013752">
    <property type="entry name" value="KPA_reductase"/>
</dbReference>
<evidence type="ECO:0000313" key="9">
    <source>
        <dbReference type="Proteomes" id="UP001476282"/>
    </source>
</evidence>
<dbReference type="InterPro" id="IPR008927">
    <property type="entry name" value="6-PGluconate_DH-like_C_sf"/>
</dbReference>
<dbReference type="InterPro" id="IPR036291">
    <property type="entry name" value="NAD(P)-bd_dom_sf"/>
</dbReference>
<dbReference type="Pfam" id="PF02558">
    <property type="entry name" value="ApbA"/>
    <property type="match status" value="1"/>
</dbReference>
<dbReference type="InterPro" id="IPR013332">
    <property type="entry name" value="KPR_N"/>
</dbReference>